<dbReference type="PANTHER" id="PTHR37426:SF1">
    <property type="entry name" value="RIBOSOMAL RNA LARGE SUBUNIT METHYLTRANSFERASE J"/>
    <property type="match status" value="1"/>
</dbReference>
<dbReference type="AlphaFoldDB" id="A0A1J5RPN5"/>
<accession>A0A1J5RPN5</accession>
<dbReference type="InterPro" id="IPR029063">
    <property type="entry name" value="SAM-dependent_MTases_sf"/>
</dbReference>
<dbReference type="HAMAP" id="MF_00934">
    <property type="entry name" value="23SrRNA_methyltr_J"/>
    <property type="match status" value="1"/>
</dbReference>
<dbReference type="SUPFAM" id="SSF53335">
    <property type="entry name" value="S-adenosyl-L-methionine-dependent methyltransferases"/>
    <property type="match status" value="1"/>
</dbReference>
<dbReference type="EMBL" id="MLJW01000197">
    <property type="protein sequence ID" value="OIQ93903.1"/>
    <property type="molecule type" value="Genomic_DNA"/>
</dbReference>
<name>A0A1J5RPN5_9ZZZZ</name>
<reference evidence="1" key="1">
    <citation type="submission" date="2016-10" db="EMBL/GenBank/DDBJ databases">
        <title>Sequence of Gallionella enrichment culture.</title>
        <authorList>
            <person name="Poehlein A."/>
            <person name="Muehling M."/>
            <person name="Daniel R."/>
        </authorList>
    </citation>
    <scope>NUCLEOTIDE SEQUENCE</scope>
</reference>
<dbReference type="GO" id="GO:0036307">
    <property type="term" value="F:23S rRNA (adenine(2030)-N(6))-methyltransferase activity"/>
    <property type="evidence" value="ECO:0007669"/>
    <property type="project" value="UniProtKB-EC"/>
</dbReference>
<sequence length="280" mass="30892">MLAYRHAFHVGNHADVLKHIVLLGVLERMAAKDKAYWYIDTHAGAGSYQLGERMAQRLAEYETGIGRLWGRKDLPPAVAAYVEQIRAFNADGALRTYPGSPALAGVMLRPQDRMRLFELHTTDHRLLANTWGQQAHVEVRQADGFAGLKAMLPPPSRRGVVLLDPSYELGSDYGQLVAALRDAVTRFATGVYLVWYPQLQSLESIRLPKRLKALSPAGWLHAQLTVAAPRDDGFGLMGSGMFVINPPFGLQENLKTALPWLARTLGQDGAGKHLLEAHTP</sequence>
<proteinExistence type="inferred from homology"/>
<dbReference type="Gene3D" id="3.40.50.150">
    <property type="entry name" value="Vaccinia Virus protein VP39"/>
    <property type="match status" value="1"/>
</dbReference>
<gene>
    <name evidence="1" type="primary">rlmJ_4</name>
    <name evidence="1" type="ORF">GALL_240910</name>
</gene>
<dbReference type="GO" id="GO:0005829">
    <property type="term" value="C:cytosol"/>
    <property type="evidence" value="ECO:0007669"/>
    <property type="project" value="TreeGrafter"/>
</dbReference>
<comment type="caution">
    <text evidence="1">The sequence shown here is derived from an EMBL/GenBank/DDBJ whole genome shotgun (WGS) entry which is preliminary data.</text>
</comment>
<dbReference type="Pfam" id="PF04378">
    <property type="entry name" value="RsmJ"/>
    <property type="match status" value="1"/>
</dbReference>
<keyword evidence="1" id="KW-0489">Methyltransferase</keyword>
<protein>
    <submittedName>
        <fullName evidence="1">Ribosomal RNA large subunit methyltransferase J</fullName>
        <ecNumber evidence="1">2.1.1.266</ecNumber>
    </submittedName>
</protein>
<dbReference type="GO" id="GO:0070475">
    <property type="term" value="P:rRNA base methylation"/>
    <property type="evidence" value="ECO:0007669"/>
    <property type="project" value="InterPro"/>
</dbReference>
<dbReference type="EC" id="2.1.1.266" evidence="1"/>
<keyword evidence="1" id="KW-0808">Transferase</keyword>
<dbReference type="InterPro" id="IPR007473">
    <property type="entry name" value="RlmJ"/>
</dbReference>
<dbReference type="PANTHER" id="PTHR37426">
    <property type="entry name" value="RIBOSOMAL RNA LARGE SUBUNIT METHYLTRANSFERASE J"/>
    <property type="match status" value="1"/>
</dbReference>
<evidence type="ECO:0000313" key="1">
    <source>
        <dbReference type="EMBL" id="OIQ93903.1"/>
    </source>
</evidence>
<organism evidence="1">
    <name type="scientific">mine drainage metagenome</name>
    <dbReference type="NCBI Taxonomy" id="410659"/>
    <lineage>
        <taxon>unclassified sequences</taxon>
        <taxon>metagenomes</taxon>
        <taxon>ecological metagenomes</taxon>
    </lineage>
</organism>